<dbReference type="InterPro" id="IPR049577">
    <property type="entry name" value="GMPP_N"/>
</dbReference>
<keyword evidence="3 9" id="KW-0808">Transferase</keyword>
<dbReference type="SUPFAM" id="SSF159283">
    <property type="entry name" value="Guanosine diphospho-D-mannose pyrophosphorylase/mannose-6-phosphate isomerase linker domain"/>
    <property type="match status" value="1"/>
</dbReference>
<evidence type="ECO:0000256" key="1">
    <source>
        <dbReference type="ARBA" id="ARBA00006115"/>
    </source>
</evidence>
<comment type="caution">
    <text evidence="9">The sequence shown here is derived from an EMBL/GenBank/DDBJ whole genome shotgun (WGS) entry which is preliminary data.</text>
</comment>
<keyword evidence="4 9" id="KW-0548">Nucleotidyltransferase</keyword>
<dbReference type="Pfam" id="PF00483">
    <property type="entry name" value="NTP_transferase"/>
    <property type="match status" value="1"/>
</dbReference>
<dbReference type="InterPro" id="IPR051161">
    <property type="entry name" value="Mannose-6P_isomerase_type2"/>
</dbReference>
<dbReference type="InterPro" id="IPR005835">
    <property type="entry name" value="NTP_transferase_dom"/>
</dbReference>
<evidence type="ECO:0000313" key="10">
    <source>
        <dbReference type="Proteomes" id="UP000238034"/>
    </source>
</evidence>
<name>A0A2T0U9N4_9SPHI</name>
<evidence type="ECO:0000259" key="8">
    <source>
        <dbReference type="Pfam" id="PF00483"/>
    </source>
</evidence>
<dbReference type="RefSeq" id="WP_106291969.1">
    <property type="nucleotide sequence ID" value="NZ_PVTH01000002.1"/>
</dbReference>
<evidence type="ECO:0000256" key="4">
    <source>
        <dbReference type="ARBA" id="ARBA00022695"/>
    </source>
</evidence>
<evidence type="ECO:0000313" key="9">
    <source>
        <dbReference type="EMBL" id="PRY54624.1"/>
    </source>
</evidence>
<sequence>MNQELNSNYYAVIMAGGIGSRFWPVSRTAMPKQFIDIAGTGMSLIQATYERFKSIVPAQNIYILTNDKYKDLVGEQLKGIQEHQILCEPVMRNTAPCIAYACHKISELNPSASIVVAPSDHLILNSVQFSKDVTNALQTAETNPCLITLGIQPSRPDTGYGYIRFNEQNLGEGFKKVAQFTEKPDKERAQSFINSGDYLWNAGIFIWSAAEVLKAFESQLPEMNELFLQGRNVYNTDGEAAFLKDNYPNCENISIDYGIMEKAQNVYVLPVEFGWSDLGTWASLYSLASKDEDQNVVIPSGGTILTETTGCMINIPEGKKLIVKGLNDYIIAESNDTIMIIPRESEQEVKQIVAEVKTKFGDKYI</sequence>
<dbReference type="FunFam" id="3.90.550.10:FF:000046">
    <property type="entry name" value="Mannose-1-phosphate guanylyltransferase (GDP)"/>
    <property type="match status" value="1"/>
</dbReference>
<evidence type="ECO:0000256" key="2">
    <source>
        <dbReference type="ARBA" id="ARBA00012387"/>
    </source>
</evidence>
<dbReference type="GO" id="GO:0004475">
    <property type="term" value="F:mannose-1-phosphate guanylyltransferase (GTP) activity"/>
    <property type="evidence" value="ECO:0007669"/>
    <property type="project" value="UniProtKB-EC"/>
</dbReference>
<dbReference type="AlphaFoldDB" id="A0A2T0U9N4"/>
<dbReference type="PANTHER" id="PTHR46390">
    <property type="entry name" value="MANNOSE-1-PHOSPHATE GUANYLYLTRANSFERASE"/>
    <property type="match status" value="1"/>
</dbReference>
<comment type="similarity">
    <text evidence="1">Belongs to the mannose-6-phosphate isomerase type 2 family.</text>
</comment>
<feature type="domain" description="Nucleotidyl transferase" evidence="8">
    <location>
        <begin position="11"/>
        <end position="293"/>
    </location>
</feature>
<gene>
    <name evidence="9" type="ORF">B0I27_102394</name>
</gene>
<evidence type="ECO:0000256" key="5">
    <source>
        <dbReference type="ARBA" id="ARBA00022741"/>
    </source>
</evidence>
<accession>A0A2T0U9N4</accession>
<dbReference type="InterPro" id="IPR029044">
    <property type="entry name" value="Nucleotide-diphossugar_trans"/>
</dbReference>
<proteinExistence type="inferred from homology"/>
<evidence type="ECO:0000256" key="3">
    <source>
        <dbReference type="ARBA" id="ARBA00022679"/>
    </source>
</evidence>
<keyword evidence="5" id="KW-0547">Nucleotide-binding</keyword>
<dbReference type="EC" id="2.7.7.13" evidence="2"/>
<organism evidence="9 10">
    <name type="scientific">Arcticibacter pallidicorallinus</name>
    <dbReference type="NCBI Taxonomy" id="1259464"/>
    <lineage>
        <taxon>Bacteria</taxon>
        <taxon>Pseudomonadati</taxon>
        <taxon>Bacteroidota</taxon>
        <taxon>Sphingobacteriia</taxon>
        <taxon>Sphingobacteriales</taxon>
        <taxon>Sphingobacteriaceae</taxon>
        <taxon>Arcticibacter</taxon>
    </lineage>
</organism>
<protein>
    <recommendedName>
        <fullName evidence="2">mannose-1-phosphate guanylyltransferase</fullName>
        <ecNumber evidence="2">2.7.7.13</ecNumber>
    </recommendedName>
</protein>
<dbReference type="Proteomes" id="UP000238034">
    <property type="component" value="Unassembled WGS sequence"/>
</dbReference>
<evidence type="ECO:0000256" key="7">
    <source>
        <dbReference type="ARBA" id="ARBA00047343"/>
    </source>
</evidence>
<dbReference type="CDD" id="cd02509">
    <property type="entry name" value="GDP-M1P_Guanylyltransferase"/>
    <property type="match status" value="1"/>
</dbReference>
<keyword evidence="10" id="KW-1185">Reference proteome</keyword>
<evidence type="ECO:0000256" key="6">
    <source>
        <dbReference type="ARBA" id="ARBA00023134"/>
    </source>
</evidence>
<comment type="catalytic activity">
    <reaction evidence="7">
        <text>alpha-D-mannose 1-phosphate + GTP + H(+) = GDP-alpha-D-mannose + diphosphate</text>
        <dbReference type="Rhea" id="RHEA:15229"/>
        <dbReference type="ChEBI" id="CHEBI:15378"/>
        <dbReference type="ChEBI" id="CHEBI:33019"/>
        <dbReference type="ChEBI" id="CHEBI:37565"/>
        <dbReference type="ChEBI" id="CHEBI:57527"/>
        <dbReference type="ChEBI" id="CHEBI:58409"/>
        <dbReference type="EC" id="2.7.7.13"/>
    </reaction>
</comment>
<reference evidence="9 10" key="1">
    <citation type="submission" date="2018-03" db="EMBL/GenBank/DDBJ databases">
        <title>Genomic Encyclopedia of Type Strains, Phase III (KMG-III): the genomes of soil and plant-associated and newly described type strains.</title>
        <authorList>
            <person name="Whitman W."/>
        </authorList>
    </citation>
    <scope>NUCLEOTIDE SEQUENCE [LARGE SCALE GENOMIC DNA]</scope>
    <source>
        <strain evidence="9 10">CGMCC 1.9313</strain>
    </source>
</reference>
<keyword evidence="6" id="KW-0342">GTP-binding</keyword>
<dbReference type="GO" id="GO:0005525">
    <property type="term" value="F:GTP binding"/>
    <property type="evidence" value="ECO:0007669"/>
    <property type="project" value="UniProtKB-KW"/>
</dbReference>
<dbReference type="Gene3D" id="3.90.550.10">
    <property type="entry name" value="Spore Coat Polysaccharide Biosynthesis Protein SpsA, Chain A"/>
    <property type="match status" value="1"/>
</dbReference>
<dbReference type="EMBL" id="PVTH01000002">
    <property type="protein sequence ID" value="PRY54624.1"/>
    <property type="molecule type" value="Genomic_DNA"/>
</dbReference>
<dbReference type="GO" id="GO:0009298">
    <property type="term" value="P:GDP-mannose biosynthetic process"/>
    <property type="evidence" value="ECO:0007669"/>
    <property type="project" value="TreeGrafter"/>
</dbReference>
<dbReference type="SUPFAM" id="SSF53448">
    <property type="entry name" value="Nucleotide-diphospho-sugar transferases"/>
    <property type="match status" value="1"/>
</dbReference>
<dbReference type="OrthoDB" id="9806359at2"/>
<dbReference type="PANTHER" id="PTHR46390:SF1">
    <property type="entry name" value="MANNOSE-1-PHOSPHATE GUANYLYLTRANSFERASE"/>
    <property type="match status" value="1"/>
</dbReference>